<proteinExistence type="predicted"/>
<dbReference type="Gene3D" id="1.10.460.10">
    <property type="entry name" value="Topoisomerase I, domain 2"/>
    <property type="match status" value="1"/>
</dbReference>
<dbReference type="PANTHER" id="PTHR42785:SF1">
    <property type="entry name" value="DNA TOPOISOMERASE"/>
    <property type="match status" value="1"/>
</dbReference>
<organism evidence="2">
    <name type="scientific">bioreactor metagenome</name>
    <dbReference type="NCBI Taxonomy" id="1076179"/>
    <lineage>
        <taxon>unclassified sequences</taxon>
        <taxon>metagenomes</taxon>
        <taxon>ecological metagenomes</taxon>
    </lineage>
</organism>
<dbReference type="GO" id="GO:0005694">
    <property type="term" value="C:chromosome"/>
    <property type="evidence" value="ECO:0007669"/>
    <property type="project" value="InterPro"/>
</dbReference>
<dbReference type="AlphaFoldDB" id="A0A645EET9"/>
<gene>
    <name evidence="2" type="primary">topA_43</name>
    <name evidence="2" type="ORF">SDC9_146474</name>
</gene>
<dbReference type="SUPFAM" id="SSF57783">
    <property type="entry name" value="Zinc beta-ribbon"/>
    <property type="match status" value="1"/>
</dbReference>
<evidence type="ECO:0000259" key="1">
    <source>
        <dbReference type="Pfam" id="PF01396"/>
    </source>
</evidence>
<evidence type="ECO:0000313" key="2">
    <source>
        <dbReference type="EMBL" id="MPM99283.1"/>
    </source>
</evidence>
<reference evidence="2" key="1">
    <citation type="submission" date="2019-08" db="EMBL/GenBank/DDBJ databases">
        <authorList>
            <person name="Kucharzyk K."/>
            <person name="Murdoch R.W."/>
            <person name="Higgins S."/>
            <person name="Loffler F."/>
        </authorList>
    </citation>
    <scope>NUCLEOTIDE SEQUENCE</scope>
</reference>
<dbReference type="GO" id="GO:0003918">
    <property type="term" value="F:DNA topoisomerase type II (double strand cut, ATP-hydrolyzing) activity"/>
    <property type="evidence" value="ECO:0007669"/>
    <property type="project" value="UniProtKB-EC"/>
</dbReference>
<dbReference type="PANTHER" id="PTHR42785">
    <property type="entry name" value="DNA TOPOISOMERASE, TYPE IA, CORE"/>
    <property type="match status" value="1"/>
</dbReference>
<dbReference type="InterPro" id="IPR023405">
    <property type="entry name" value="Topo_IA_core_domain"/>
</dbReference>
<dbReference type="InterPro" id="IPR000380">
    <property type="entry name" value="Topo_IA"/>
</dbReference>
<dbReference type="EC" id="5.6.2.2" evidence="2"/>
<protein>
    <submittedName>
        <fullName evidence="2">DNA topoisomerase 1</fullName>
        <ecNumber evidence="2">5.6.2.2</ecNumber>
    </submittedName>
</protein>
<dbReference type="SUPFAM" id="SSF56712">
    <property type="entry name" value="Prokaryotic type I DNA topoisomerase"/>
    <property type="match status" value="1"/>
</dbReference>
<dbReference type="Gene3D" id="3.30.65.10">
    <property type="entry name" value="Bacterial Topoisomerase I, domain 1"/>
    <property type="match status" value="2"/>
</dbReference>
<dbReference type="GO" id="GO:0003917">
    <property type="term" value="F:DNA topoisomerase type I (single strand cut, ATP-independent) activity"/>
    <property type="evidence" value="ECO:0007669"/>
    <property type="project" value="InterPro"/>
</dbReference>
<feature type="domain" description="DNA topoisomerase type IA zn finger" evidence="1">
    <location>
        <begin position="115"/>
        <end position="157"/>
    </location>
</feature>
<feature type="domain" description="DNA topoisomerase type IA zn finger" evidence="1">
    <location>
        <begin position="159"/>
        <end position="175"/>
    </location>
</feature>
<keyword evidence="2" id="KW-0413">Isomerase</keyword>
<dbReference type="GO" id="GO:0006265">
    <property type="term" value="P:DNA topological change"/>
    <property type="evidence" value="ECO:0007669"/>
    <property type="project" value="InterPro"/>
</dbReference>
<name>A0A645EET9_9ZZZZ</name>
<dbReference type="GO" id="GO:0003677">
    <property type="term" value="F:DNA binding"/>
    <property type="evidence" value="ECO:0007669"/>
    <property type="project" value="InterPro"/>
</dbReference>
<comment type="caution">
    <text evidence="2">The sequence shown here is derived from an EMBL/GenBank/DDBJ whole genome shotgun (WGS) entry which is preliminary data.</text>
</comment>
<accession>A0A645EET9</accession>
<dbReference type="InterPro" id="IPR013824">
    <property type="entry name" value="Topo_IA_cen_sub1"/>
</dbReference>
<dbReference type="Pfam" id="PF01396">
    <property type="entry name" value="Zn_ribbon_Top1"/>
    <property type="match status" value="3"/>
</dbReference>
<dbReference type="EMBL" id="VSSQ01045386">
    <property type="protein sequence ID" value="MPM99283.1"/>
    <property type="molecule type" value="Genomic_DNA"/>
</dbReference>
<dbReference type="InterPro" id="IPR013498">
    <property type="entry name" value="Topo_IA_Znf"/>
</dbReference>
<feature type="domain" description="DNA topoisomerase type IA zn finger" evidence="1">
    <location>
        <begin position="75"/>
        <end position="112"/>
    </location>
</feature>
<sequence length="190" mass="21552">MTVDDFLLQYFDSKSPSPIVDTNFTAQMEGQLDLIEENKLEWVDVVRSFWGGFAETLEEAKKASAVDLPEPEPIGEDCPECGKPLVKKRGRFGDFIACSGYPECRYTRPILKTIGVKCPLCGETENGEVVRRRSKKGKFFYGCSRYPECKYVSWNEPTGEKCPECGTPLVRKNKKSLPECPECGWKKEKK</sequence>